<keyword evidence="4 7" id="KW-1133">Transmembrane helix</keyword>
<keyword evidence="3 7" id="KW-0812">Transmembrane</keyword>
<keyword evidence="5 7" id="KW-0472">Membrane</keyword>
<feature type="binding site" evidence="6">
    <location>
        <position position="112"/>
    </location>
    <ligand>
        <name>Zn(2+)</name>
        <dbReference type="ChEBI" id="CHEBI:29105"/>
    </ligand>
</feature>
<evidence type="ECO:0000313" key="9">
    <source>
        <dbReference type="Proteomes" id="UP000694388"/>
    </source>
</evidence>
<dbReference type="OMA" id="YRHTAFA"/>
<dbReference type="PANTHER" id="PTHR20855:SF141">
    <property type="entry name" value="MEMBRANE PROGESTIN RECEPTOR GAMMA-B-LIKE"/>
    <property type="match status" value="1"/>
</dbReference>
<proteinExistence type="inferred from homology"/>
<evidence type="ECO:0000256" key="4">
    <source>
        <dbReference type="ARBA" id="ARBA00022989"/>
    </source>
</evidence>
<reference evidence="8" key="1">
    <citation type="submission" date="2025-08" db="UniProtKB">
        <authorList>
            <consortium name="Ensembl"/>
        </authorList>
    </citation>
    <scope>IDENTIFICATION</scope>
</reference>
<feature type="binding site" evidence="6">
    <location>
        <position position="280"/>
    </location>
    <ligand>
        <name>Zn(2+)</name>
        <dbReference type="ChEBI" id="CHEBI:29105"/>
    </ligand>
</feature>
<feature type="transmembrane region" description="Helical" evidence="7">
    <location>
        <begin position="320"/>
        <end position="347"/>
    </location>
</feature>
<dbReference type="Pfam" id="PF03006">
    <property type="entry name" value="HlyIII"/>
    <property type="match status" value="1"/>
</dbReference>
<feature type="transmembrane region" description="Helical" evidence="7">
    <location>
        <begin position="167"/>
        <end position="187"/>
    </location>
</feature>
<evidence type="ECO:0000256" key="6">
    <source>
        <dbReference type="PIRSR" id="PIRSR604254-1"/>
    </source>
</evidence>
<evidence type="ECO:0000256" key="7">
    <source>
        <dbReference type="SAM" id="Phobius"/>
    </source>
</evidence>
<feature type="transmembrane region" description="Helical" evidence="7">
    <location>
        <begin position="126"/>
        <end position="147"/>
    </location>
</feature>
<comment type="similarity">
    <text evidence="2">Belongs to the ADIPOR family.</text>
</comment>
<keyword evidence="6" id="KW-0862">Zinc</keyword>
<evidence type="ECO:0000313" key="8">
    <source>
        <dbReference type="Ensembl" id="ENSEBUP00000001549.1"/>
    </source>
</evidence>
<evidence type="ECO:0000256" key="3">
    <source>
        <dbReference type="ARBA" id="ARBA00022692"/>
    </source>
</evidence>
<keyword evidence="9" id="KW-1185">Reference proteome</keyword>
<dbReference type="GO" id="GO:0046872">
    <property type="term" value="F:metal ion binding"/>
    <property type="evidence" value="ECO:0007669"/>
    <property type="project" value="UniProtKB-KW"/>
</dbReference>
<dbReference type="PANTHER" id="PTHR20855">
    <property type="entry name" value="ADIPOR/PROGESTIN RECEPTOR-RELATED"/>
    <property type="match status" value="1"/>
</dbReference>
<dbReference type="AlphaFoldDB" id="A0A8C4PWH2"/>
<sequence>MPAVIADSPIMLTFKLPRLLNIHQVPKDFREEYIISGYRQPKSSALDCVRSIFQLTNETLNIWTHLLPTWYFVWRIIILAQRLDFQKDAYTWPLLVYLAGCCVYLLASSCAHTFSTMSLRIRHMCFFFDYAALSFYSLGSAVGYGAYTIPDDWLDSTFHHCYIPLAILNSIVCSCLSCYTRLGLPFLHYSPTKLNRLSDTENPKVVKLLRTVAFAYPYFFDHIPLYYRVCLCAGDGCTSNDAIPLHHLHMFFASLTGFFFASHFPECLAPGRFDLIGHSHQLFHTSAVFGTYFQLEALVLDLEQRRESLRISPASHPCRGWPGGAIAFAAFANLLVAGTFSLAVVWLRPRGGDKKTCRTRWND</sequence>
<evidence type="ECO:0000256" key="5">
    <source>
        <dbReference type="ARBA" id="ARBA00023136"/>
    </source>
</evidence>
<dbReference type="InterPro" id="IPR004254">
    <property type="entry name" value="AdipoR/HlyIII-related"/>
</dbReference>
<protein>
    <submittedName>
        <fullName evidence="8">Progestin and adipoQ receptor family member 5</fullName>
    </submittedName>
</protein>
<evidence type="ECO:0000256" key="2">
    <source>
        <dbReference type="ARBA" id="ARBA00007018"/>
    </source>
</evidence>
<comment type="subcellular location">
    <subcellularLocation>
        <location evidence="1">Membrane</location>
        <topology evidence="1">Multi-pass membrane protein</topology>
    </subcellularLocation>
</comment>
<reference evidence="8" key="2">
    <citation type="submission" date="2025-09" db="UniProtKB">
        <authorList>
            <consortium name="Ensembl"/>
        </authorList>
    </citation>
    <scope>IDENTIFICATION</scope>
</reference>
<dbReference type="Proteomes" id="UP000694388">
    <property type="component" value="Unplaced"/>
</dbReference>
<organism evidence="8 9">
    <name type="scientific">Eptatretus burgeri</name>
    <name type="common">Inshore hagfish</name>
    <dbReference type="NCBI Taxonomy" id="7764"/>
    <lineage>
        <taxon>Eukaryota</taxon>
        <taxon>Metazoa</taxon>
        <taxon>Chordata</taxon>
        <taxon>Craniata</taxon>
        <taxon>Vertebrata</taxon>
        <taxon>Cyclostomata</taxon>
        <taxon>Myxini</taxon>
        <taxon>Myxiniformes</taxon>
        <taxon>Myxinidae</taxon>
        <taxon>Eptatretinae</taxon>
        <taxon>Eptatretus</taxon>
    </lineage>
</organism>
<dbReference type="GO" id="GO:0038023">
    <property type="term" value="F:signaling receptor activity"/>
    <property type="evidence" value="ECO:0007669"/>
    <property type="project" value="TreeGrafter"/>
</dbReference>
<evidence type="ECO:0000256" key="1">
    <source>
        <dbReference type="ARBA" id="ARBA00004141"/>
    </source>
</evidence>
<dbReference type="GeneTree" id="ENSGT00940000158844"/>
<dbReference type="Ensembl" id="ENSEBUT00000001878.1">
    <property type="protein sequence ID" value="ENSEBUP00000001549.1"/>
    <property type="gene ID" value="ENSEBUG00000001320.1"/>
</dbReference>
<name>A0A8C4PWH2_EPTBU</name>
<accession>A0A8C4PWH2</accession>
<feature type="transmembrane region" description="Helical" evidence="7">
    <location>
        <begin position="92"/>
        <end position="114"/>
    </location>
</feature>
<keyword evidence="6" id="KW-0479">Metal-binding</keyword>
<feature type="binding site" evidence="6">
    <location>
        <position position="284"/>
    </location>
    <ligand>
        <name>Zn(2+)</name>
        <dbReference type="ChEBI" id="CHEBI:29105"/>
    </ligand>
</feature>
<dbReference type="GO" id="GO:0016020">
    <property type="term" value="C:membrane"/>
    <property type="evidence" value="ECO:0007669"/>
    <property type="project" value="UniProtKB-SubCell"/>
</dbReference>
<feature type="transmembrane region" description="Helical" evidence="7">
    <location>
        <begin position="60"/>
        <end position="80"/>
    </location>
</feature>